<name>A0A346NLI6_9ALTE</name>
<protein>
    <submittedName>
        <fullName evidence="2">Uncharacterized protein</fullName>
    </submittedName>
</protein>
<evidence type="ECO:0000256" key="1">
    <source>
        <dbReference type="SAM" id="Phobius"/>
    </source>
</evidence>
<dbReference type="AlphaFoldDB" id="A0A346NLI6"/>
<keyword evidence="1" id="KW-1133">Transmembrane helix</keyword>
<keyword evidence="3" id="KW-1185">Reference proteome</keyword>
<accession>A0A346NLI6</accession>
<sequence length="68" mass="8234">MFYLLMLKQPFSIHRAVYPKHCKVLFSHKDNKVYRTHRVIWRANAVLHTQTTSSLLVFIIYYSFGRNF</sequence>
<keyword evidence="1" id="KW-0812">Transmembrane</keyword>
<evidence type="ECO:0000313" key="3">
    <source>
        <dbReference type="Proteomes" id="UP000262073"/>
    </source>
</evidence>
<dbReference type="EMBL" id="CP031769">
    <property type="protein sequence ID" value="AXR06393.1"/>
    <property type="molecule type" value="Genomic_DNA"/>
</dbReference>
<gene>
    <name evidence="2" type="ORF">D0Y50_08455</name>
</gene>
<keyword evidence="1" id="KW-0472">Membrane</keyword>
<evidence type="ECO:0000313" key="2">
    <source>
        <dbReference type="EMBL" id="AXR06393.1"/>
    </source>
</evidence>
<dbReference type="Proteomes" id="UP000262073">
    <property type="component" value="Chromosome"/>
</dbReference>
<dbReference type="KEGG" id="salm:D0Y50_08455"/>
<proteinExistence type="predicted"/>
<feature type="transmembrane region" description="Helical" evidence="1">
    <location>
        <begin position="45"/>
        <end position="64"/>
    </location>
</feature>
<organism evidence="2 3">
    <name type="scientific">Salinimonas sediminis</name>
    <dbReference type="NCBI Taxonomy" id="2303538"/>
    <lineage>
        <taxon>Bacteria</taxon>
        <taxon>Pseudomonadati</taxon>
        <taxon>Pseudomonadota</taxon>
        <taxon>Gammaproteobacteria</taxon>
        <taxon>Alteromonadales</taxon>
        <taxon>Alteromonadaceae</taxon>
        <taxon>Alteromonas/Salinimonas group</taxon>
        <taxon>Salinimonas</taxon>
    </lineage>
</organism>
<reference evidence="2 3" key="1">
    <citation type="submission" date="2018-08" db="EMBL/GenBank/DDBJ databases">
        <title>Salinimonas sediminis sp. nov., a piezophilic bacterium isolated from a deep-sea sediment sample from the New Britain Trench.</title>
        <authorList>
            <person name="Cao J."/>
        </authorList>
    </citation>
    <scope>NUCLEOTIDE SEQUENCE [LARGE SCALE GENOMIC DNA]</scope>
    <source>
        <strain evidence="2 3">N102</strain>
    </source>
</reference>